<proteinExistence type="predicted"/>
<feature type="transmembrane region" description="Helical" evidence="1">
    <location>
        <begin position="49"/>
        <end position="72"/>
    </location>
</feature>
<name>Q32E65_SHIDS</name>
<evidence type="ECO:0000256" key="1">
    <source>
        <dbReference type="SAM" id="Phobius"/>
    </source>
</evidence>
<dbReference type="EnsemblBacteria" id="ABB62390">
    <property type="protein sequence ID" value="ABB62390"/>
    <property type="gene ID" value="SDY_2313"/>
</dbReference>
<sequence length="87" mass="10025">MAVTAAKSVMAFRVLTMAVDLCRLTTRTMNVNAGHERTSKARIIHQIQLIRGITQFVIFVLQFILRHAIFFLSQIRFGCTYVIHKYP</sequence>
<dbReference type="HOGENOM" id="CLU_162059_2_0_6"/>
<accession>Q32E65</accession>
<organism evidence="2 3">
    <name type="scientific">Shigella dysenteriae serotype 1 (strain Sd197)</name>
    <dbReference type="NCBI Taxonomy" id="300267"/>
    <lineage>
        <taxon>Bacteria</taxon>
        <taxon>Pseudomonadati</taxon>
        <taxon>Pseudomonadota</taxon>
        <taxon>Gammaproteobacteria</taxon>
        <taxon>Enterobacterales</taxon>
        <taxon>Enterobacteriaceae</taxon>
        <taxon>Shigella</taxon>
    </lineage>
</organism>
<evidence type="ECO:0000313" key="2">
    <source>
        <dbReference type="EMBL" id="ABB62390.1"/>
    </source>
</evidence>
<evidence type="ECO:0000313" key="3">
    <source>
        <dbReference type="Proteomes" id="UP000002716"/>
    </source>
</evidence>
<dbReference type="EMBL" id="CP000034">
    <property type="protein sequence ID" value="ABB62390.1"/>
    <property type="molecule type" value="Genomic_DNA"/>
</dbReference>
<protein>
    <submittedName>
        <fullName evidence="2">Uncharacterized protein</fullName>
    </submittedName>
</protein>
<keyword evidence="3" id="KW-1185">Reference proteome</keyword>
<gene>
    <name evidence="2" type="ordered locus">SDY_2313</name>
</gene>
<reference evidence="2 3" key="1">
    <citation type="journal article" date="2005" name="Nucleic Acids Res.">
        <title>Genome dynamics and diversity of Shigella species, the etiologic agents of bacillary dysentery.</title>
        <authorList>
            <person name="Yang F."/>
            <person name="Yang J."/>
            <person name="Zhang X."/>
            <person name="Chen L."/>
            <person name="Jiang Y."/>
            <person name="Yan Y."/>
            <person name="Tang X."/>
            <person name="Wang J."/>
            <person name="Xiong Z."/>
            <person name="Dong J."/>
            <person name="Xue Y."/>
            <person name="Zhu Y."/>
            <person name="Xu X."/>
            <person name="Sun L."/>
            <person name="Chen S."/>
            <person name="Nie H."/>
            <person name="Peng J."/>
            <person name="Xu J."/>
            <person name="Wang Y."/>
            <person name="Yuan Z."/>
            <person name="Wen Y."/>
            <person name="Yao Z."/>
            <person name="Shen Y."/>
            <person name="Qiang B."/>
            <person name="Hou Y."/>
            <person name="Yu J."/>
            <person name="Jin Q."/>
        </authorList>
    </citation>
    <scope>NUCLEOTIDE SEQUENCE [LARGE SCALE GENOMIC DNA]</scope>
    <source>
        <strain evidence="2 3">Sd197</strain>
    </source>
</reference>
<dbReference type="KEGG" id="sdy:SDY_2313"/>
<keyword evidence="1" id="KW-0812">Transmembrane</keyword>
<dbReference type="Proteomes" id="UP000002716">
    <property type="component" value="Chromosome"/>
</dbReference>
<dbReference type="AlphaFoldDB" id="Q32E65"/>
<keyword evidence="1" id="KW-0472">Membrane</keyword>
<dbReference type="STRING" id="300267.SDY_2313"/>
<keyword evidence="1" id="KW-1133">Transmembrane helix</keyword>